<keyword evidence="2" id="KW-0328">Glycosyltransferase</keyword>
<dbReference type="Gene3D" id="3.90.550.10">
    <property type="entry name" value="Spore Coat Polysaccharide Biosynthesis Protein SpsA, Chain A"/>
    <property type="match status" value="1"/>
</dbReference>
<dbReference type="EC" id="2.4.-.-" evidence="2"/>
<evidence type="ECO:0000313" key="2">
    <source>
        <dbReference type="EMBL" id="EFA43496.1"/>
    </source>
</evidence>
<dbReference type="InterPro" id="IPR001173">
    <property type="entry name" value="Glyco_trans_2-like"/>
</dbReference>
<reference evidence="2 3" key="1">
    <citation type="submission" date="2009-10" db="EMBL/GenBank/DDBJ databases">
        <authorList>
            <person name="Qin X."/>
            <person name="Bachman B."/>
            <person name="Battles P."/>
            <person name="Bell A."/>
            <person name="Bess C."/>
            <person name="Bickham C."/>
            <person name="Chaboub L."/>
            <person name="Chen D."/>
            <person name="Coyle M."/>
            <person name="Deiros D.R."/>
            <person name="Dinh H."/>
            <person name="Forbes L."/>
            <person name="Fowler G."/>
            <person name="Francisco L."/>
            <person name="Fu Q."/>
            <person name="Gubbala S."/>
            <person name="Hale W."/>
            <person name="Han Y."/>
            <person name="Hemphill L."/>
            <person name="Highlander S.K."/>
            <person name="Hirani K."/>
            <person name="Hogues M."/>
            <person name="Jackson L."/>
            <person name="Jakkamsetti A."/>
            <person name="Javaid M."/>
            <person name="Jiang H."/>
            <person name="Korchina V."/>
            <person name="Kovar C."/>
            <person name="Lara F."/>
            <person name="Lee S."/>
            <person name="Mata R."/>
            <person name="Mathew T."/>
            <person name="Moen C."/>
            <person name="Morales K."/>
            <person name="Munidasa M."/>
            <person name="Nazareth L."/>
            <person name="Ngo R."/>
            <person name="Nguyen L."/>
            <person name="Okwuonu G."/>
            <person name="Ongeri F."/>
            <person name="Patil S."/>
            <person name="Petrosino J."/>
            <person name="Pham C."/>
            <person name="Pham P."/>
            <person name="Pu L.-L."/>
            <person name="Puazo M."/>
            <person name="Raj R."/>
            <person name="Reid J."/>
            <person name="Rouhana J."/>
            <person name="Saada N."/>
            <person name="Shang Y."/>
            <person name="Simmons D."/>
            <person name="Thornton R."/>
            <person name="Warren J."/>
            <person name="Weissenberger G."/>
            <person name="Zhang J."/>
            <person name="Zhang L."/>
            <person name="Zhou C."/>
            <person name="Zhu D."/>
            <person name="Muzny D."/>
            <person name="Worley K."/>
            <person name="Gibbs R."/>
        </authorList>
    </citation>
    <scope>NUCLEOTIDE SEQUENCE [LARGE SCALE GENOMIC DNA]</scope>
    <source>
        <strain evidence="2 3">DSM 17361</strain>
    </source>
</reference>
<dbReference type="PANTHER" id="PTHR43685">
    <property type="entry name" value="GLYCOSYLTRANSFERASE"/>
    <property type="match status" value="1"/>
</dbReference>
<dbReference type="RefSeq" id="WP_007174195.1">
    <property type="nucleotide sequence ID" value="NZ_GG704781.1"/>
</dbReference>
<dbReference type="PANTHER" id="PTHR43685:SF3">
    <property type="entry name" value="SLR2126 PROTEIN"/>
    <property type="match status" value="1"/>
</dbReference>
<keyword evidence="3" id="KW-1185">Reference proteome</keyword>
<dbReference type="OrthoDB" id="761861at2"/>
<evidence type="ECO:0000313" key="3">
    <source>
        <dbReference type="Proteomes" id="UP000003160"/>
    </source>
</evidence>
<dbReference type="InterPro" id="IPR050834">
    <property type="entry name" value="Glycosyltransf_2"/>
</dbReference>
<organism evidence="2 3">
    <name type="scientific">Hallella bergensis DSM 17361</name>
    <dbReference type="NCBI Taxonomy" id="585502"/>
    <lineage>
        <taxon>Bacteria</taxon>
        <taxon>Pseudomonadati</taxon>
        <taxon>Bacteroidota</taxon>
        <taxon>Bacteroidia</taxon>
        <taxon>Bacteroidales</taxon>
        <taxon>Prevotellaceae</taxon>
        <taxon>Hallella</taxon>
    </lineage>
</organism>
<dbReference type="Proteomes" id="UP000003160">
    <property type="component" value="Unassembled WGS sequence"/>
</dbReference>
<dbReference type="AlphaFoldDB" id="D1PYQ7"/>
<evidence type="ECO:0000259" key="1">
    <source>
        <dbReference type="Pfam" id="PF00535"/>
    </source>
</evidence>
<dbReference type="InterPro" id="IPR029044">
    <property type="entry name" value="Nucleotide-diphossugar_trans"/>
</dbReference>
<dbReference type="Pfam" id="PF00535">
    <property type="entry name" value="Glycos_transf_2"/>
    <property type="match status" value="1"/>
</dbReference>
<dbReference type="EMBL" id="ACKS01000079">
    <property type="protein sequence ID" value="EFA43496.1"/>
    <property type="molecule type" value="Genomic_DNA"/>
</dbReference>
<dbReference type="CDD" id="cd00761">
    <property type="entry name" value="Glyco_tranf_GTA_type"/>
    <property type="match status" value="1"/>
</dbReference>
<proteinExistence type="predicted"/>
<dbReference type="eggNOG" id="COG0463">
    <property type="taxonomic scope" value="Bacteria"/>
</dbReference>
<sequence length="295" mass="33918">MISIVIPTYNVACVELVTKLARQASLIDGLAWEIVVADDASSNEEIVSTNRNIDKIPHCRFIRRNKNMGRARIRNFLAREAQGEWLLYIDGDGQVIVPDYLAHFVKASKTAEVCYGGYRMMPGPEGNLRWLYEQASAKGHTVEKREANPFKSFNISNLLIKRDLMLNNPLDERFVNYGYEDVMLGKQLQRANIKVKHIHAPIGFFDYEDNAHFVSKTEEGLQTLFQFKDELNGYSKLLHAVAHTNPVLKRVFLWLFHILKNKWRKNLTGPAPSLTVFKLYKFGYFLSLSQHVKAK</sequence>
<keyword evidence="2" id="KW-0808">Transferase</keyword>
<dbReference type="SUPFAM" id="SSF53448">
    <property type="entry name" value="Nucleotide-diphospho-sugar transferases"/>
    <property type="match status" value="1"/>
</dbReference>
<name>D1PYQ7_9BACT</name>
<dbReference type="HOGENOM" id="CLU_077345_0_0_10"/>
<accession>D1PYQ7</accession>
<comment type="caution">
    <text evidence="2">The sequence shown here is derived from an EMBL/GenBank/DDBJ whole genome shotgun (WGS) entry which is preliminary data.</text>
</comment>
<gene>
    <name evidence="2" type="ORF">HMPREF0645_2092</name>
</gene>
<protein>
    <submittedName>
        <fullName evidence="2">Glycosyltransferase, group 2 family protein</fullName>
        <ecNumber evidence="2">2.4.-.-</ecNumber>
    </submittedName>
</protein>
<feature type="domain" description="Glycosyltransferase 2-like" evidence="1">
    <location>
        <begin position="3"/>
        <end position="150"/>
    </location>
</feature>
<dbReference type="GO" id="GO:0016757">
    <property type="term" value="F:glycosyltransferase activity"/>
    <property type="evidence" value="ECO:0007669"/>
    <property type="project" value="UniProtKB-KW"/>
</dbReference>